<comment type="similarity">
    <text evidence="1">Belongs to the PPR family. P subfamily.</text>
</comment>
<reference evidence="4 5" key="1">
    <citation type="journal article" date="2022" name="Nat. Plants">
        <title>Genomes of leafy and leafless Platanthera orchids illuminate the evolution of mycoheterotrophy.</title>
        <authorList>
            <person name="Li M.H."/>
            <person name="Liu K.W."/>
            <person name="Li Z."/>
            <person name="Lu H.C."/>
            <person name="Ye Q.L."/>
            <person name="Zhang D."/>
            <person name="Wang J.Y."/>
            <person name="Li Y.F."/>
            <person name="Zhong Z.M."/>
            <person name="Liu X."/>
            <person name="Yu X."/>
            <person name="Liu D.K."/>
            <person name="Tu X.D."/>
            <person name="Liu B."/>
            <person name="Hao Y."/>
            <person name="Liao X.Y."/>
            <person name="Jiang Y.T."/>
            <person name="Sun W.H."/>
            <person name="Chen J."/>
            <person name="Chen Y.Q."/>
            <person name="Ai Y."/>
            <person name="Zhai J.W."/>
            <person name="Wu S.S."/>
            <person name="Zhou Z."/>
            <person name="Hsiao Y.Y."/>
            <person name="Wu W.L."/>
            <person name="Chen Y.Y."/>
            <person name="Lin Y.F."/>
            <person name="Hsu J.L."/>
            <person name="Li C.Y."/>
            <person name="Wang Z.W."/>
            <person name="Zhao X."/>
            <person name="Zhong W.Y."/>
            <person name="Ma X.K."/>
            <person name="Ma L."/>
            <person name="Huang J."/>
            <person name="Chen G.Z."/>
            <person name="Huang M.Z."/>
            <person name="Huang L."/>
            <person name="Peng D.H."/>
            <person name="Luo Y.B."/>
            <person name="Zou S.Q."/>
            <person name="Chen S.P."/>
            <person name="Lan S."/>
            <person name="Tsai W.C."/>
            <person name="Van de Peer Y."/>
            <person name="Liu Z.J."/>
        </authorList>
    </citation>
    <scope>NUCLEOTIDE SEQUENCE [LARGE SCALE GENOMIC DNA]</scope>
    <source>
        <strain evidence="4">Lor288</strain>
    </source>
</reference>
<protein>
    <recommendedName>
        <fullName evidence="6">Pentatricopeptide repeat-containing protein</fullName>
    </recommendedName>
</protein>
<sequence>MAWRLSRFCSPAALFTSNSIRAASSCSNHNLKTLKSVRKQIPKLKFSSDPIVTHGDRRNLPSDSTASSILALLSKPSARPRDFDSLLKDFKNKLTSELVLPILRHYKTLGRSKTVEFFSWAGFQLEFRFDDEVVEYMADFLGRRKLFDDLKCLLKTVASQRGSLSSRSIAISIRFLGKQGRIMEALSLFERMEFEFSCSPDNLVFNNVLYVLCRKDPDGKFMDTALLLFRQIGMPDKFAYSNILIGLCSSGRLENAIQFFYKMSRAHLVPTRTAANILVRQLCEHGAKKDLIERVKVTSVRRPFEILVPNAGPKSSIEPAVDVFWAILELELVPSGHVINALVAELCKLEKFEKAFAILEMAGKRKVGCVEESYAIVIRELCKVCRKDEACGLFEGMLYQGFRPKLTVYNSLIQMHCKLRNVMEARKYFDVMKRRRCEPDCATYTMLIHACSSLQNWEAAYALLMEMVDMGWHPHLDLYRSVDALLVESGRDDLSLKLERKMDAQLLHAHCKAGRVDAAYEKLKEMFAKGFYPPIYAKDAFERAFRRAGKWKIACQILSEMDKSAFQENEQP</sequence>
<dbReference type="NCBIfam" id="TIGR00756">
    <property type="entry name" value="PPR"/>
    <property type="match status" value="5"/>
</dbReference>
<evidence type="ECO:0000256" key="3">
    <source>
        <dbReference type="PROSITE-ProRule" id="PRU00708"/>
    </source>
</evidence>
<gene>
    <name evidence="4" type="ORF">KSP40_PGU010660</name>
</gene>
<dbReference type="Gene3D" id="1.25.40.10">
    <property type="entry name" value="Tetratricopeptide repeat domain"/>
    <property type="match status" value="3"/>
</dbReference>
<feature type="repeat" description="PPR" evidence="3">
    <location>
        <begin position="236"/>
        <end position="270"/>
    </location>
</feature>
<evidence type="ECO:0000313" key="4">
    <source>
        <dbReference type="EMBL" id="KAK8970969.1"/>
    </source>
</evidence>
<keyword evidence="2" id="KW-0677">Repeat</keyword>
<keyword evidence="5" id="KW-1185">Reference proteome</keyword>
<comment type="caution">
    <text evidence="4">The sequence shown here is derived from an EMBL/GenBank/DDBJ whole genome shotgun (WGS) entry which is preliminary data.</text>
</comment>
<feature type="repeat" description="PPR" evidence="3">
    <location>
        <begin position="370"/>
        <end position="404"/>
    </location>
</feature>
<accession>A0ABR2N4C0</accession>
<organism evidence="4 5">
    <name type="scientific">Platanthera guangdongensis</name>
    <dbReference type="NCBI Taxonomy" id="2320717"/>
    <lineage>
        <taxon>Eukaryota</taxon>
        <taxon>Viridiplantae</taxon>
        <taxon>Streptophyta</taxon>
        <taxon>Embryophyta</taxon>
        <taxon>Tracheophyta</taxon>
        <taxon>Spermatophyta</taxon>
        <taxon>Magnoliopsida</taxon>
        <taxon>Liliopsida</taxon>
        <taxon>Asparagales</taxon>
        <taxon>Orchidaceae</taxon>
        <taxon>Orchidoideae</taxon>
        <taxon>Orchideae</taxon>
        <taxon>Orchidinae</taxon>
        <taxon>Platanthera</taxon>
    </lineage>
</organism>
<evidence type="ECO:0000256" key="1">
    <source>
        <dbReference type="ARBA" id="ARBA00007626"/>
    </source>
</evidence>
<dbReference type="InterPro" id="IPR002885">
    <property type="entry name" value="PPR_rpt"/>
</dbReference>
<feature type="repeat" description="PPR" evidence="3">
    <location>
        <begin position="405"/>
        <end position="439"/>
    </location>
</feature>
<dbReference type="PROSITE" id="PS51375">
    <property type="entry name" value="PPR"/>
    <property type="match status" value="5"/>
</dbReference>
<feature type="repeat" description="PPR" evidence="3">
    <location>
        <begin position="440"/>
        <end position="474"/>
    </location>
</feature>
<dbReference type="InterPro" id="IPR011990">
    <property type="entry name" value="TPR-like_helical_dom_sf"/>
</dbReference>
<dbReference type="Proteomes" id="UP001412067">
    <property type="component" value="Unassembled WGS sequence"/>
</dbReference>
<dbReference type="PANTHER" id="PTHR46128:SF302">
    <property type="entry name" value="PENTACOTRIPEPTIDE-REPEAT REGION OF PRORP DOMAIN-CONTAINING PROTEIN"/>
    <property type="match status" value="1"/>
</dbReference>
<dbReference type="EMBL" id="JBBWWR010000001">
    <property type="protein sequence ID" value="KAK8970969.1"/>
    <property type="molecule type" value="Genomic_DNA"/>
</dbReference>
<dbReference type="PANTHER" id="PTHR46128">
    <property type="entry name" value="MITOCHONDRIAL GROUP I INTRON SPLICING FACTOR CCM1"/>
    <property type="match status" value="1"/>
</dbReference>
<name>A0ABR2N4C0_9ASPA</name>
<dbReference type="Pfam" id="PF01535">
    <property type="entry name" value="PPR"/>
    <property type="match status" value="4"/>
</dbReference>
<dbReference type="Pfam" id="PF13041">
    <property type="entry name" value="PPR_2"/>
    <property type="match status" value="1"/>
</dbReference>
<dbReference type="InterPro" id="IPR050872">
    <property type="entry name" value="PPR_P_subfamily"/>
</dbReference>
<evidence type="ECO:0000313" key="5">
    <source>
        <dbReference type="Proteomes" id="UP001412067"/>
    </source>
</evidence>
<evidence type="ECO:0000256" key="2">
    <source>
        <dbReference type="ARBA" id="ARBA00022737"/>
    </source>
</evidence>
<proteinExistence type="inferred from homology"/>
<evidence type="ECO:0008006" key="6">
    <source>
        <dbReference type="Google" id="ProtNLM"/>
    </source>
</evidence>
<feature type="repeat" description="PPR" evidence="3">
    <location>
        <begin position="499"/>
        <end position="533"/>
    </location>
</feature>